<dbReference type="InterPro" id="IPR013563">
    <property type="entry name" value="Oligopep_ABC_C"/>
</dbReference>
<dbReference type="InterPro" id="IPR017871">
    <property type="entry name" value="ABC_transporter-like_CS"/>
</dbReference>
<dbReference type="EMBL" id="VTAW01000033">
    <property type="protein sequence ID" value="TYT60675.1"/>
    <property type="molecule type" value="Genomic_DNA"/>
</dbReference>
<name>A0A5D5AI41_9EURY</name>
<reference evidence="5 6" key="1">
    <citation type="submission" date="2019-08" db="EMBL/GenBank/DDBJ databases">
        <title>Archaea genome.</title>
        <authorList>
            <person name="Kajale S."/>
            <person name="Shouche Y."/>
            <person name="Deshpande N."/>
            <person name="Sharma A."/>
        </authorList>
    </citation>
    <scope>NUCLEOTIDE SEQUENCE [LARGE SCALE GENOMIC DNA]</scope>
    <source>
        <strain evidence="5 6">ESP3B_9</strain>
    </source>
</reference>
<gene>
    <name evidence="5" type="ORF">FYC77_17620</name>
</gene>
<dbReference type="InterPro" id="IPR003439">
    <property type="entry name" value="ABC_transporter-like_ATP-bd"/>
</dbReference>
<keyword evidence="2" id="KW-0547">Nucleotide-binding</keyword>
<dbReference type="InterPro" id="IPR050319">
    <property type="entry name" value="ABC_transp_ATP-bind"/>
</dbReference>
<evidence type="ECO:0000256" key="1">
    <source>
        <dbReference type="ARBA" id="ARBA00022448"/>
    </source>
</evidence>
<dbReference type="InterPro" id="IPR003593">
    <property type="entry name" value="AAA+_ATPase"/>
</dbReference>
<dbReference type="PROSITE" id="PS00211">
    <property type="entry name" value="ABC_TRANSPORTER_1"/>
    <property type="match status" value="1"/>
</dbReference>
<dbReference type="SUPFAM" id="SSF52540">
    <property type="entry name" value="P-loop containing nucleoside triphosphate hydrolases"/>
    <property type="match status" value="1"/>
</dbReference>
<evidence type="ECO:0000313" key="6">
    <source>
        <dbReference type="Proteomes" id="UP000324104"/>
    </source>
</evidence>
<keyword evidence="6" id="KW-1185">Reference proteome</keyword>
<dbReference type="PROSITE" id="PS50893">
    <property type="entry name" value="ABC_TRANSPORTER_2"/>
    <property type="match status" value="1"/>
</dbReference>
<dbReference type="RefSeq" id="WP_149082811.1">
    <property type="nucleotide sequence ID" value="NZ_VTAW01000033.1"/>
</dbReference>
<dbReference type="InterPro" id="IPR027417">
    <property type="entry name" value="P-loop_NTPase"/>
</dbReference>
<dbReference type="Gene3D" id="3.40.50.300">
    <property type="entry name" value="P-loop containing nucleotide triphosphate hydrolases"/>
    <property type="match status" value="1"/>
</dbReference>
<dbReference type="AlphaFoldDB" id="A0A5D5AI41"/>
<keyword evidence="3 5" id="KW-0067">ATP-binding</keyword>
<dbReference type="GO" id="GO:0016887">
    <property type="term" value="F:ATP hydrolysis activity"/>
    <property type="evidence" value="ECO:0007669"/>
    <property type="project" value="InterPro"/>
</dbReference>
<dbReference type="PANTHER" id="PTHR43776:SF8">
    <property type="entry name" value="ABC TRANSPORTER, ATP-BINDING PROTEIN"/>
    <property type="match status" value="1"/>
</dbReference>
<accession>A0A5D5AI41</accession>
<comment type="caution">
    <text evidence="5">The sequence shown here is derived from an EMBL/GenBank/DDBJ whole genome shotgun (WGS) entry which is preliminary data.</text>
</comment>
<sequence>MTERKIQVRDVKKHFPVDDGALSNLFGFGEDQSVKAVDGVSFDIDEGEAFGIAGESGCGKTTLAETILQLEEPTDGEITIDGRDVTEMDKGEINALRSDVQIIQQDPYQSLNPRFTVVQWVQEPLDIHDIGPKDERRETVRETLAEVGLRPPENYMDEYTSELSGGERQRVGIARAIVSNPSFVVCDEPVSMLDVSIRASILRLLDDLRTEKGISFMYISHDLSLLKHVCDRIGIMYLGRFVETGPSTQVINDPQHPYTQALVSSTPIINPDVERDRIELSGEVPDPIDLPSGCRFAPRCPEASEECREGEPRMYDVAADQRSRCILHDDQYDLSS</sequence>
<dbReference type="Pfam" id="PF08352">
    <property type="entry name" value="oligo_HPY"/>
    <property type="match status" value="1"/>
</dbReference>
<evidence type="ECO:0000256" key="3">
    <source>
        <dbReference type="ARBA" id="ARBA00022840"/>
    </source>
</evidence>
<dbReference type="GO" id="GO:0055085">
    <property type="term" value="P:transmembrane transport"/>
    <property type="evidence" value="ECO:0007669"/>
    <property type="project" value="UniProtKB-ARBA"/>
</dbReference>
<dbReference type="GO" id="GO:0005524">
    <property type="term" value="F:ATP binding"/>
    <property type="evidence" value="ECO:0007669"/>
    <property type="project" value="UniProtKB-KW"/>
</dbReference>
<dbReference type="SMART" id="SM00382">
    <property type="entry name" value="AAA"/>
    <property type="match status" value="1"/>
</dbReference>
<dbReference type="NCBIfam" id="TIGR01727">
    <property type="entry name" value="oligo_HPY"/>
    <property type="match status" value="1"/>
</dbReference>
<dbReference type="Pfam" id="PF00005">
    <property type="entry name" value="ABC_tran"/>
    <property type="match status" value="1"/>
</dbReference>
<feature type="domain" description="ABC transporter" evidence="4">
    <location>
        <begin position="6"/>
        <end position="263"/>
    </location>
</feature>
<proteinExistence type="predicted"/>
<evidence type="ECO:0000256" key="2">
    <source>
        <dbReference type="ARBA" id="ARBA00022741"/>
    </source>
</evidence>
<keyword evidence="1" id="KW-0813">Transport</keyword>
<evidence type="ECO:0000259" key="4">
    <source>
        <dbReference type="PROSITE" id="PS50893"/>
    </source>
</evidence>
<dbReference type="Proteomes" id="UP000324104">
    <property type="component" value="Unassembled WGS sequence"/>
</dbReference>
<dbReference type="GO" id="GO:0015833">
    <property type="term" value="P:peptide transport"/>
    <property type="evidence" value="ECO:0007669"/>
    <property type="project" value="InterPro"/>
</dbReference>
<dbReference type="PANTHER" id="PTHR43776">
    <property type="entry name" value="TRANSPORT ATP-BINDING PROTEIN"/>
    <property type="match status" value="1"/>
</dbReference>
<organism evidence="5 6">
    <name type="scientific">Natrialba swarupiae</name>
    <dbReference type="NCBI Taxonomy" id="2448032"/>
    <lineage>
        <taxon>Archaea</taxon>
        <taxon>Methanobacteriati</taxon>
        <taxon>Methanobacteriota</taxon>
        <taxon>Stenosarchaea group</taxon>
        <taxon>Halobacteria</taxon>
        <taxon>Halobacteriales</taxon>
        <taxon>Natrialbaceae</taxon>
        <taxon>Natrialba</taxon>
    </lineage>
</organism>
<dbReference type="FunFam" id="3.40.50.300:FF:000016">
    <property type="entry name" value="Oligopeptide ABC transporter ATP-binding component"/>
    <property type="match status" value="1"/>
</dbReference>
<evidence type="ECO:0000313" key="5">
    <source>
        <dbReference type="EMBL" id="TYT60675.1"/>
    </source>
</evidence>
<protein>
    <submittedName>
        <fullName evidence="5">ABC transporter ATP-binding protein</fullName>
    </submittedName>
</protein>
<dbReference type="CDD" id="cd03257">
    <property type="entry name" value="ABC_NikE_OppD_transporters"/>
    <property type="match status" value="1"/>
</dbReference>